<evidence type="ECO:0000313" key="8">
    <source>
        <dbReference type="EMBL" id="TPX66536.1"/>
    </source>
</evidence>
<dbReference type="InterPro" id="IPR052250">
    <property type="entry name" value="PDI_TMX3"/>
</dbReference>
<dbReference type="InterPro" id="IPR036249">
    <property type="entry name" value="Thioredoxin-like_sf"/>
</dbReference>
<gene>
    <name evidence="8" type="ORF">CcCBS67573_g07788</name>
</gene>
<feature type="chain" id="PRO_5021213363" description="Thioredoxin domain-containing protein" evidence="6">
    <location>
        <begin position="20"/>
        <end position="662"/>
    </location>
</feature>
<protein>
    <recommendedName>
        <fullName evidence="7">Thioredoxin domain-containing protein</fullName>
    </recommendedName>
</protein>
<evidence type="ECO:0000256" key="6">
    <source>
        <dbReference type="SAM" id="SignalP"/>
    </source>
</evidence>
<accession>A0A507ETH0</accession>
<comment type="subcellular location">
    <subcellularLocation>
        <location evidence="1">Membrane</location>
        <topology evidence="1">Single-pass membrane protein</topology>
    </subcellularLocation>
</comment>
<dbReference type="OrthoDB" id="427280at2759"/>
<dbReference type="GO" id="GO:0016020">
    <property type="term" value="C:membrane"/>
    <property type="evidence" value="ECO:0007669"/>
    <property type="project" value="UniProtKB-SubCell"/>
</dbReference>
<keyword evidence="3 5" id="KW-1133">Transmembrane helix</keyword>
<dbReference type="Pfam" id="PF00085">
    <property type="entry name" value="Thioredoxin"/>
    <property type="match status" value="1"/>
</dbReference>
<dbReference type="PANTHER" id="PTHR46426">
    <property type="entry name" value="PROTEIN DISULFIDE-ISOMERASE TMX3"/>
    <property type="match status" value="1"/>
</dbReference>
<dbReference type="PANTHER" id="PTHR46426:SF1">
    <property type="entry name" value="PROTEIN DISULFIDE-ISOMERASE TMX3"/>
    <property type="match status" value="1"/>
</dbReference>
<feature type="transmembrane region" description="Helical" evidence="5">
    <location>
        <begin position="627"/>
        <end position="645"/>
    </location>
</feature>
<proteinExistence type="predicted"/>
<evidence type="ECO:0000256" key="5">
    <source>
        <dbReference type="SAM" id="Phobius"/>
    </source>
</evidence>
<evidence type="ECO:0000313" key="9">
    <source>
        <dbReference type="Proteomes" id="UP000320333"/>
    </source>
</evidence>
<dbReference type="AlphaFoldDB" id="A0A507ETH0"/>
<dbReference type="STRING" id="246404.A0A507ETH0"/>
<sequence length="662" mass="72684">MGSPFVIVCLLVGALLTHALPPPLSTTITTTTIISSSAVTIIPPSGTTIARSGTATATATAAMNETELLRFEADKADKLINHLESYHFDNQTIRMGGDWLLFIGSQTFTPKFLSLQQNKSAEYEKLNFKLAKLSCTKNKETCLSLVPKLTFYPSMRIYKDGEFYKEFDGDDEIKPVTAFIEQYLDSQHGEEAKAVKAAKLIAAGNNNNAAQKKLDSTTTTTTTTTPVNPLGTVFKLDSKNINSKLEESAWIVKFYSPFCSHCIAFAPTWVEVAQKLKGTLNVGEVDCTVEKELCKKYEIMMFPSVVFIGAGEPVTFKGTRTLDNLLKFATDFMASSFNAVSKQEVSDILHSNSSVSIFYIYDFKTTPMKLVENFAEAAALSRHVIQVNVCPDPKARALFPSIPAVSVSQLPLLIVSQGEMDHKDTQIFRGSLNLDTETSRQNVKNWIIKHSKPVLLKLDETTSRSIMDGKNTVVLLVVRGGGEDKKVALQKTESIDTLREAARRWQNGGGNGDDEASLVSGDRDGKGSVVFAWIDANGKADYLQRAFGIKVATAEFPLLLIINSKEDMFFDVGPDGVGRLPLQSADEILENLDAVFAGKLKGKEASGRTGLYRLSKSFADFMKRHPLITLLLLSIVVVGLIRWAFAESDDYAVLGRIEPKSE</sequence>
<name>A0A507ETH0_9FUNG</name>
<evidence type="ECO:0000256" key="2">
    <source>
        <dbReference type="ARBA" id="ARBA00022692"/>
    </source>
</evidence>
<dbReference type="EMBL" id="QEAP01000436">
    <property type="protein sequence ID" value="TPX66536.1"/>
    <property type="molecule type" value="Genomic_DNA"/>
</dbReference>
<evidence type="ECO:0000259" key="7">
    <source>
        <dbReference type="PROSITE" id="PS51352"/>
    </source>
</evidence>
<keyword evidence="4 5" id="KW-0472">Membrane</keyword>
<feature type="domain" description="Thioredoxin" evidence="7">
    <location>
        <begin position="207"/>
        <end position="334"/>
    </location>
</feature>
<dbReference type="CDD" id="cd02961">
    <property type="entry name" value="PDI_a_family"/>
    <property type="match status" value="1"/>
</dbReference>
<dbReference type="InterPro" id="IPR013766">
    <property type="entry name" value="Thioredoxin_domain"/>
</dbReference>
<evidence type="ECO:0000256" key="1">
    <source>
        <dbReference type="ARBA" id="ARBA00004167"/>
    </source>
</evidence>
<comment type="caution">
    <text evidence="8">The sequence shown here is derived from an EMBL/GenBank/DDBJ whole genome shotgun (WGS) entry which is preliminary data.</text>
</comment>
<dbReference type="SUPFAM" id="SSF52833">
    <property type="entry name" value="Thioredoxin-like"/>
    <property type="match status" value="2"/>
</dbReference>
<dbReference type="GO" id="GO:0005783">
    <property type="term" value="C:endoplasmic reticulum"/>
    <property type="evidence" value="ECO:0007669"/>
    <property type="project" value="TreeGrafter"/>
</dbReference>
<keyword evidence="2 5" id="KW-0812">Transmembrane</keyword>
<organism evidence="8 9">
    <name type="scientific">Chytriomyces confervae</name>
    <dbReference type="NCBI Taxonomy" id="246404"/>
    <lineage>
        <taxon>Eukaryota</taxon>
        <taxon>Fungi</taxon>
        <taxon>Fungi incertae sedis</taxon>
        <taxon>Chytridiomycota</taxon>
        <taxon>Chytridiomycota incertae sedis</taxon>
        <taxon>Chytridiomycetes</taxon>
        <taxon>Chytridiales</taxon>
        <taxon>Chytriomycetaceae</taxon>
        <taxon>Chytriomyces</taxon>
    </lineage>
</organism>
<feature type="signal peptide" evidence="6">
    <location>
        <begin position="1"/>
        <end position="19"/>
    </location>
</feature>
<keyword evidence="6" id="KW-0732">Signal</keyword>
<evidence type="ECO:0000256" key="3">
    <source>
        <dbReference type="ARBA" id="ARBA00022989"/>
    </source>
</evidence>
<dbReference type="Proteomes" id="UP000320333">
    <property type="component" value="Unassembled WGS sequence"/>
</dbReference>
<dbReference type="PROSITE" id="PS51352">
    <property type="entry name" value="THIOREDOXIN_2"/>
    <property type="match status" value="1"/>
</dbReference>
<reference evidence="8 9" key="1">
    <citation type="journal article" date="2019" name="Sci. Rep.">
        <title>Comparative genomics of chytrid fungi reveal insights into the obligate biotrophic and pathogenic lifestyle of Synchytrium endobioticum.</title>
        <authorList>
            <person name="van de Vossenberg B.T.L.H."/>
            <person name="Warris S."/>
            <person name="Nguyen H.D.T."/>
            <person name="van Gent-Pelzer M.P.E."/>
            <person name="Joly D.L."/>
            <person name="van de Geest H.C."/>
            <person name="Bonants P.J.M."/>
            <person name="Smith D.S."/>
            <person name="Levesque C.A."/>
            <person name="van der Lee T.A.J."/>
        </authorList>
    </citation>
    <scope>NUCLEOTIDE SEQUENCE [LARGE SCALE GENOMIC DNA]</scope>
    <source>
        <strain evidence="8 9">CBS 675.73</strain>
    </source>
</reference>
<evidence type="ECO:0000256" key="4">
    <source>
        <dbReference type="ARBA" id="ARBA00023136"/>
    </source>
</evidence>
<dbReference type="Gene3D" id="3.40.30.10">
    <property type="entry name" value="Glutaredoxin"/>
    <property type="match status" value="3"/>
</dbReference>
<keyword evidence="9" id="KW-1185">Reference proteome</keyword>